<gene>
    <name evidence="2" type="ordered locus">Cyan7822_5660</name>
</gene>
<dbReference type="GO" id="GO:0019242">
    <property type="term" value="P:methylglyoxal biosynthetic process"/>
    <property type="evidence" value="ECO:0007669"/>
    <property type="project" value="InterPro"/>
</dbReference>
<dbReference type="InterPro" id="IPR004363">
    <property type="entry name" value="Methylgl_synth"/>
</dbReference>
<keyword evidence="2" id="KW-0614">Plasmid</keyword>
<dbReference type="AlphaFoldDB" id="E0UKP5"/>
<dbReference type="InterPro" id="IPR001206">
    <property type="entry name" value="Diacylglycerol_kinase_cat_dom"/>
</dbReference>
<dbReference type="SMART" id="SM00046">
    <property type="entry name" value="DAGKc"/>
    <property type="match status" value="1"/>
</dbReference>
<dbReference type="Pfam" id="PF19279">
    <property type="entry name" value="YegS_C"/>
    <property type="match status" value="1"/>
</dbReference>
<dbReference type="GO" id="GO:0005829">
    <property type="term" value="C:cytosol"/>
    <property type="evidence" value="ECO:0007669"/>
    <property type="project" value="TreeGrafter"/>
</dbReference>
<dbReference type="PANTHER" id="PTHR30492">
    <property type="entry name" value="METHYLGLYOXAL SYNTHASE"/>
    <property type="match status" value="1"/>
</dbReference>
<dbReference type="Proteomes" id="UP000008206">
    <property type="component" value="Plasmid Cy782201"/>
</dbReference>
<dbReference type="EMBL" id="CP002199">
    <property type="protein sequence ID" value="ADN17525.1"/>
    <property type="molecule type" value="Genomic_DNA"/>
</dbReference>
<sequence length="500" mass="54664">MFTQIFSQPQITLKRAKVFDSACLIFNPVSGGRNAKQDLEKIKFFLEPHIKLDIHLTTPEIGADQLAKEAVERGVELIIASGGDGTVSAAANAVIGTNIPLAIIPGGTANAFANGLGLPITLEESCIAILQGAIMSVDTARCNDQPMLLLAGIGFEANTVKEADRQLKDRFGIFAYIFAGLDQLQRLESFEARLETENQIITVNAAAITVANFAPPTSILAQGIGSSSGNDGLLDVTIISPANALEALTQAIELFESGLIHSNSNNHHIGYLRVQKINIVTNPSQAITVDGEMLKSDTAFFEIVPASLQVISSYQQVIGSQRKLMGLPSLTVVENNNQDIQDLVLNFALPVDLSRIMAQIVQEIGEQLLSLWHTLTKAAKLLNQSLIEAMIYLLWNISKKINESVNIPQTTNVNKNIKTTNLTVSYQISHHILGRIRLRIPRLRNDEKYGHRLQSLIESVNGVEKVYINWAASSIRVNYTPTLSSIQFQHQLIEMIEQAA</sequence>
<dbReference type="PROSITE" id="PS50146">
    <property type="entry name" value="DAGK"/>
    <property type="match status" value="1"/>
</dbReference>
<dbReference type="Pfam" id="PF00781">
    <property type="entry name" value="DAGK_cat"/>
    <property type="match status" value="1"/>
</dbReference>
<dbReference type="GO" id="GO:0008929">
    <property type="term" value="F:methylglyoxal synthase activity"/>
    <property type="evidence" value="ECO:0007669"/>
    <property type="project" value="InterPro"/>
</dbReference>
<protein>
    <submittedName>
        <fullName evidence="2">Diacylglycerol kinase catalytic region</fullName>
    </submittedName>
</protein>
<dbReference type="PANTHER" id="PTHR30492:SF0">
    <property type="entry name" value="METHYLGLYOXAL SYNTHASE"/>
    <property type="match status" value="1"/>
</dbReference>
<evidence type="ECO:0000313" key="3">
    <source>
        <dbReference type="Proteomes" id="UP000008206"/>
    </source>
</evidence>
<evidence type="ECO:0000313" key="2">
    <source>
        <dbReference type="EMBL" id="ADN17525.1"/>
    </source>
</evidence>
<dbReference type="InterPro" id="IPR045540">
    <property type="entry name" value="YegS/DAGK_C"/>
</dbReference>
<geneLocation type="plasmid" evidence="2 3">
    <name>Cy782201</name>
</geneLocation>
<accession>E0UKP5</accession>
<keyword evidence="2" id="KW-0808">Transferase</keyword>
<dbReference type="OrthoDB" id="142078at2"/>
<dbReference type="HOGENOM" id="CLU_538405_0_0_3"/>
<dbReference type="InterPro" id="IPR017438">
    <property type="entry name" value="ATP-NAD_kinase_N"/>
</dbReference>
<dbReference type="NCBIfam" id="NF002033">
    <property type="entry name" value="PRK00861.1"/>
    <property type="match status" value="1"/>
</dbReference>
<keyword evidence="3" id="KW-1185">Reference proteome</keyword>
<proteinExistence type="predicted"/>
<dbReference type="GO" id="GO:0016301">
    <property type="term" value="F:kinase activity"/>
    <property type="evidence" value="ECO:0007669"/>
    <property type="project" value="UniProtKB-KW"/>
</dbReference>
<dbReference type="GO" id="GO:0005524">
    <property type="term" value="F:ATP binding"/>
    <property type="evidence" value="ECO:0007669"/>
    <property type="project" value="InterPro"/>
</dbReference>
<dbReference type="Gene3D" id="2.60.200.40">
    <property type="match status" value="1"/>
</dbReference>
<feature type="domain" description="DAGKc" evidence="1">
    <location>
        <begin position="17"/>
        <end position="146"/>
    </location>
</feature>
<dbReference type="SUPFAM" id="SSF111331">
    <property type="entry name" value="NAD kinase/diacylglycerol kinase-like"/>
    <property type="match status" value="1"/>
</dbReference>
<organism evidence="2 3">
    <name type="scientific">Gloeothece verrucosa (strain PCC 7822)</name>
    <name type="common">Cyanothece sp. (strain PCC 7822)</name>
    <dbReference type="NCBI Taxonomy" id="497965"/>
    <lineage>
        <taxon>Bacteria</taxon>
        <taxon>Bacillati</taxon>
        <taxon>Cyanobacteriota</taxon>
        <taxon>Cyanophyceae</taxon>
        <taxon>Oscillatoriophycideae</taxon>
        <taxon>Chroococcales</taxon>
        <taxon>Aphanothecaceae</taxon>
        <taxon>Gloeothece</taxon>
        <taxon>Gloeothece verrucosa</taxon>
    </lineage>
</organism>
<dbReference type="Pfam" id="PF19991">
    <property type="entry name" value="HMA_2"/>
    <property type="match status" value="1"/>
</dbReference>
<name>E0UKP5_GLOV7</name>
<keyword evidence="2" id="KW-0418">Kinase</keyword>
<reference evidence="3" key="1">
    <citation type="journal article" date="2011" name="MBio">
        <title>Novel metabolic attributes of the genus Cyanothece, comprising a group of unicellular nitrogen-fixing Cyanobacteria.</title>
        <authorList>
            <person name="Bandyopadhyay A."/>
            <person name="Elvitigala T."/>
            <person name="Welsh E."/>
            <person name="Stockel J."/>
            <person name="Liberton M."/>
            <person name="Min H."/>
            <person name="Sherman L.A."/>
            <person name="Pakrasi H.B."/>
        </authorList>
    </citation>
    <scope>NUCLEOTIDE SEQUENCE [LARGE SCALE GENOMIC DNA]</scope>
    <source>
        <strain evidence="3">PCC 7822</strain>
        <plasmid evidence="3">Cy782201</plasmid>
    </source>
</reference>
<dbReference type="GO" id="GO:0008654">
    <property type="term" value="P:phospholipid biosynthetic process"/>
    <property type="evidence" value="ECO:0007669"/>
    <property type="project" value="InterPro"/>
</dbReference>
<dbReference type="InterPro" id="IPR016064">
    <property type="entry name" value="NAD/diacylglycerol_kinase_sf"/>
</dbReference>
<dbReference type="Gene3D" id="3.40.50.10330">
    <property type="entry name" value="Probable inorganic polyphosphate/atp-NAD kinase, domain 1"/>
    <property type="match status" value="1"/>
</dbReference>
<dbReference type="KEGG" id="cyj:Cyan7822_5660"/>
<dbReference type="NCBIfam" id="TIGR00147">
    <property type="entry name" value="YegS/Rv2252/BmrU family lipid kinase"/>
    <property type="match status" value="1"/>
</dbReference>
<dbReference type="InterPro" id="IPR005218">
    <property type="entry name" value="Diacylglycerol/lipid_kinase"/>
</dbReference>
<evidence type="ECO:0000259" key="1">
    <source>
        <dbReference type="PROSITE" id="PS50146"/>
    </source>
</evidence>
<dbReference type="RefSeq" id="WP_013334275.1">
    <property type="nucleotide sequence ID" value="NC_014533.1"/>
</dbReference>